<keyword evidence="6" id="KW-0256">Endoplasmic reticulum</keyword>
<dbReference type="GO" id="GO:0005789">
    <property type="term" value="C:endoplasmic reticulum membrane"/>
    <property type="evidence" value="ECO:0007669"/>
    <property type="project" value="UniProtKB-SubCell"/>
</dbReference>
<evidence type="ECO:0000313" key="14">
    <source>
        <dbReference type="Proteomes" id="UP000813385"/>
    </source>
</evidence>
<dbReference type="AlphaFoldDB" id="A0A8K0X0F1"/>
<protein>
    <recommendedName>
        <fullName evidence="10">intramembrane prenyl-peptidase Rce1</fullName>
        <ecNumber evidence="10">3.4.26.1</ecNumber>
    </recommendedName>
</protein>
<dbReference type="EC" id="3.4.26.1" evidence="10"/>
<comment type="similarity">
    <text evidence="2">Belongs to the peptidase U48 family.</text>
</comment>
<dbReference type="PANTHER" id="PTHR13046">
    <property type="entry name" value="PROTEASE U48 CAAX PRENYL PROTEASE RCE1"/>
    <property type="match status" value="1"/>
</dbReference>
<evidence type="ECO:0000313" key="13">
    <source>
        <dbReference type="EMBL" id="KAH7349536.1"/>
    </source>
</evidence>
<keyword evidence="3 13" id="KW-0645">Protease</keyword>
<accession>A0A8K0X0F1</accession>
<evidence type="ECO:0000256" key="3">
    <source>
        <dbReference type="ARBA" id="ARBA00022670"/>
    </source>
</evidence>
<feature type="transmembrane region" description="Helical" evidence="11">
    <location>
        <begin position="169"/>
        <end position="194"/>
    </location>
</feature>
<evidence type="ECO:0000256" key="10">
    <source>
        <dbReference type="ARBA" id="ARBA00049729"/>
    </source>
</evidence>
<dbReference type="EMBL" id="JAGPXD010000006">
    <property type="protein sequence ID" value="KAH7349536.1"/>
    <property type="molecule type" value="Genomic_DNA"/>
</dbReference>
<evidence type="ECO:0000256" key="8">
    <source>
        <dbReference type="ARBA" id="ARBA00023136"/>
    </source>
</evidence>
<name>A0A8K0X0F1_9PEZI</name>
<feature type="transmembrane region" description="Helical" evidence="11">
    <location>
        <begin position="72"/>
        <end position="92"/>
    </location>
</feature>
<organism evidence="13 14">
    <name type="scientific">Plectosphaerella cucumerina</name>
    <dbReference type="NCBI Taxonomy" id="40658"/>
    <lineage>
        <taxon>Eukaryota</taxon>
        <taxon>Fungi</taxon>
        <taxon>Dikarya</taxon>
        <taxon>Ascomycota</taxon>
        <taxon>Pezizomycotina</taxon>
        <taxon>Sordariomycetes</taxon>
        <taxon>Hypocreomycetidae</taxon>
        <taxon>Glomerellales</taxon>
        <taxon>Plectosphaerellaceae</taxon>
        <taxon>Plectosphaerella</taxon>
    </lineage>
</organism>
<keyword evidence="5" id="KW-0378">Hydrolase</keyword>
<dbReference type="PANTHER" id="PTHR13046:SF0">
    <property type="entry name" value="CAAX PRENYL PROTEASE 2"/>
    <property type="match status" value="1"/>
</dbReference>
<comment type="subcellular location">
    <subcellularLocation>
        <location evidence="1">Endoplasmic reticulum membrane</location>
        <topology evidence="1">Multi-pass membrane protein</topology>
    </subcellularLocation>
</comment>
<evidence type="ECO:0000256" key="11">
    <source>
        <dbReference type="SAM" id="Phobius"/>
    </source>
</evidence>
<keyword evidence="14" id="KW-1185">Reference proteome</keyword>
<reference evidence="13" key="1">
    <citation type="journal article" date="2021" name="Nat. Commun.">
        <title>Genetic determinants of endophytism in the Arabidopsis root mycobiome.</title>
        <authorList>
            <person name="Mesny F."/>
            <person name="Miyauchi S."/>
            <person name="Thiergart T."/>
            <person name="Pickel B."/>
            <person name="Atanasova L."/>
            <person name="Karlsson M."/>
            <person name="Huettel B."/>
            <person name="Barry K.W."/>
            <person name="Haridas S."/>
            <person name="Chen C."/>
            <person name="Bauer D."/>
            <person name="Andreopoulos W."/>
            <person name="Pangilinan J."/>
            <person name="LaButti K."/>
            <person name="Riley R."/>
            <person name="Lipzen A."/>
            <person name="Clum A."/>
            <person name="Drula E."/>
            <person name="Henrissat B."/>
            <person name="Kohler A."/>
            <person name="Grigoriev I.V."/>
            <person name="Martin F.M."/>
            <person name="Hacquard S."/>
        </authorList>
    </citation>
    <scope>NUCLEOTIDE SEQUENCE</scope>
    <source>
        <strain evidence="13">MPI-CAGE-AT-0016</strain>
    </source>
</reference>
<keyword evidence="4 11" id="KW-0812">Transmembrane</keyword>
<evidence type="ECO:0000256" key="1">
    <source>
        <dbReference type="ARBA" id="ARBA00004477"/>
    </source>
</evidence>
<evidence type="ECO:0000256" key="4">
    <source>
        <dbReference type="ARBA" id="ARBA00022692"/>
    </source>
</evidence>
<feature type="transmembrane region" description="Helical" evidence="11">
    <location>
        <begin position="282"/>
        <end position="301"/>
    </location>
</feature>
<dbReference type="GO" id="GO:0071586">
    <property type="term" value="P:CAAX-box protein processing"/>
    <property type="evidence" value="ECO:0007669"/>
    <property type="project" value="InterPro"/>
</dbReference>
<dbReference type="OrthoDB" id="271604at2759"/>
<evidence type="ECO:0000256" key="9">
    <source>
        <dbReference type="ARBA" id="ARBA00047280"/>
    </source>
</evidence>
<feature type="transmembrane region" description="Helical" evidence="11">
    <location>
        <begin position="215"/>
        <end position="237"/>
    </location>
</feature>
<evidence type="ECO:0000256" key="7">
    <source>
        <dbReference type="ARBA" id="ARBA00022989"/>
    </source>
</evidence>
<proteinExistence type="inferred from homology"/>
<sequence length="321" mass="35718">MGSEPEPVASRADGLAISEPFGPLTACGLLIIYTLVYVLPLYGSPTTRPSPSLSRDDPEVIRARIRSVRSSTTVCLVSTFLILLRFGHGSVWTHLHAMGFWPVGCRETLATLALTGTLFAGPLYETLLLDGCWRDMTSPEALRQTWTSLITWRNIVIGPVTEELLFRSAAVPLFILARLSMAKIIFLTPVIFGLAHIHHFYEFRITHPRVPLVAAIARSVMQLSYTTLFGAYATYLFIRTGSLLAAVAAHAFCNAMGLPRFWGAVEPYWLVHLSGDEHRKACLKWTIIYYIFLTLGAWGWWKGLEPLTTSDMALVNVSFRG</sequence>
<evidence type="ECO:0000259" key="12">
    <source>
        <dbReference type="Pfam" id="PF02517"/>
    </source>
</evidence>
<comment type="caution">
    <text evidence="13">The sequence shown here is derived from an EMBL/GenBank/DDBJ whole genome shotgun (WGS) entry which is preliminary data.</text>
</comment>
<feature type="transmembrane region" description="Helical" evidence="11">
    <location>
        <begin position="243"/>
        <end position="262"/>
    </location>
</feature>
<evidence type="ECO:0000256" key="2">
    <source>
        <dbReference type="ARBA" id="ARBA00006897"/>
    </source>
</evidence>
<dbReference type="InterPro" id="IPR039731">
    <property type="entry name" value="Rce1"/>
</dbReference>
<dbReference type="Pfam" id="PF02517">
    <property type="entry name" value="Rce1-like"/>
    <property type="match status" value="1"/>
</dbReference>
<keyword evidence="7 11" id="KW-1133">Transmembrane helix</keyword>
<feature type="domain" description="CAAX prenyl protease 2/Lysostaphin resistance protein A-like" evidence="12">
    <location>
        <begin position="146"/>
        <end position="256"/>
    </location>
</feature>
<keyword evidence="8 11" id="KW-0472">Membrane</keyword>
<dbReference type="Proteomes" id="UP000813385">
    <property type="component" value="Unassembled WGS sequence"/>
</dbReference>
<feature type="transmembrane region" description="Helical" evidence="11">
    <location>
        <begin position="20"/>
        <end position="42"/>
    </location>
</feature>
<dbReference type="InterPro" id="IPR003675">
    <property type="entry name" value="Rce1/LyrA-like_dom"/>
</dbReference>
<dbReference type="GO" id="GO:0004222">
    <property type="term" value="F:metalloendopeptidase activity"/>
    <property type="evidence" value="ECO:0007669"/>
    <property type="project" value="InterPro"/>
</dbReference>
<evidence type="ECO:0000256" key="6">
    <source>
        <dbReference type="ARBA" id="ARBA00022824"/>
    </source>
</evidence>
<comment type="catalytic activity">
    <reaction evidence="9">
        <text>Hydrolyzes the peptide bond -P2-(S-farnesyl or geranylgeranyl)C-P1'-P2'-P3'-COOH where P1' and P2' are amino acids with aliphatic sidechains and P3' is any C-terminal residue.</text>
        <dbReference type="EC" id="3.4.26.1"/>
    </reaction>
</comment>
<evidence type="ECO:0000256" key="5">
    <source>
        <dbReference type="ARBA" id="ARBA00022801"/>
    </source>
</evidence>
<gene>
    <name evidence="13" type="ORF">B0T11DRAFT_132130</name>
</gene>